<dbReference type="Pfam" id="PF02014">
    <property type="entry name" value="Reeler"/>
    <property type="match status" value="1"/>
</dbReference>
<evidence type="ECO:0000256" key="7">
    <source>
        <dbReference type="ARBA" id="ARBA00022859"/>
    </source>
</evidence>
<dbReference type="EMBL" id="OE842727">
    <property type="protein sequence ID" value="CAD7601214.1"/>
    <property type="molecule type" value="Genomic_DNA"/>
</dbReference>
<dbReference type="GO" id="GO:0042742">
    <property type="term" value="P:defense response to bacterium"/>
    <property type="evidence" value="ECO:0007669"/>
    <property type="project" value="UniProtKB-KW"/>
</dbReference>
<accession>A0A7R9K2W2</accession>
<evidence type="ECO:0000256" key="8">
    <source>
        <dbReference type="ARBA" id="ARBA00023022"/>
    </source>
</evidence>
<reference evidence="11" key="1">
    <citation type="submission" date="2020-11" db="EMBL/GenBank/DDBJ databases">
        <authorList>
            <person name="Tran Van P."/>
        </authorList>
    </citation>
    <scope>NUCLEOTIDE SEQUENCE</scope>
</reference>
<dbReference type="PANTHER" id="PTHR45828">
    <property type="entry name" value="CYTOCHROME B561/FERRIC REDUCTASE TRANSMEMBRANE"/>
    <property type="match status" value="1"/>
</dbReference>
<evidence type="ECO:0000256" key="5">
    <source>
        <dbReference type="ARBA" id="ARBA00022588"/>
    </source>
</evidence>
<evidence type="ECO:0000259" key="10">
    <source>
        <dbReference type="PROSITE" id="PS51019"/>
    </source>
</evidence>
<evidence type="ECO:0000256" key="4">
    <source>
        <dbReference type="ARBA" id="ARBA00022529"/>
    </source>
</evidence>
<comment type="subcellular location">
    <subcellularLocation>
        <location evidence="1">Secreted</location>
    </subcellularLocation>
</comment>
<proteinExistence type="inferred from homology"/>
<keyword evidence="5" id="KW-0399">Innate immunity</keyword>
<keyword evidence="9" id="KW-0472">Membrane</keyword>
<evidence type="ECO:0000313" key="11">
    <source>
        <dbReference type="EMBL" id="CAD7601214.1"/>
    </source>
</evidence>
<feature type="domain" description="Reelin" evidence="10">
    <location>
        <begin position="78"/>
        <end position="229"/>
    </location>
</feature>
<keyword evidence="7" id="KW-0391">Immunity</keyword>
<dbReference type="InterPro" id="IPR042307">
    <property type="entry name" value="Reeler_sf"/>
</dbReference>
<dbReference type="GO" id="GO:0045087">
    <property type="term" value="P:innate immune response"/>
    <property type="evidence" value="ECO:0007669"/>
    <property type="project" value="UniProtKB-KW"/>
</dbReference>
<keyword evidence="3" id="KW-0964">Secreted</keyword>
<sequence length="229" mass="24466">MKALGIEPGTSGFLSKIPDHQNTEAITLGSNSEDKSSKRHLKRLKLCLLLLSSVLAVTLLAALTAGLPLEPEIKFTTSTVAPLDPDHVPSSVCRSMIPSHGASTPQNGVAPYEISLSSSSVAPGGVVQVTLSGKGVEEFKGIYVQGRVGDEPVGKFLPHENKTVIISDCPPSQQNAASYVSRQSVNSVTLNWVAPDEPSTVVFRWEEKDGGKRRRPHEPCVLDLGNAEY</sequence>
<keyword evidence="9" id="KW-0812">Transmembrane</keyword>
<gene>
    <name evidence="11" type="ORF">TGEB3V08_LOCUS7876</name>
</gene>
<organism evidence="11">
    <name type="scientific">Timema genevievae</name>
    <name type="common">Walking stick</name>
    <dbReference type="NCBI Taxonomy" id="629358"/>
    <lineage>
        <taxon>Eukaryota</taxon>
        <taxon>Metazoa</taxon>
        <taxon>Ecdysozoa</taxon>
        <taxon>Arthropoda</taxon>
        <taxon>Hexapoda</taxon>
        <taxon>Insecta</taxon>
        <taxon>Pterygota</taxon>
        <taxon>Neoptera</taxon>
        <taxon>Polyneoptera</taxon>
        <taxon>Phasmatodea</taxon>
        <taxon>Timematodea</taxon>
        <taxon>Timematoidea</taxon>
        <taxon>Timematidae</taxon>
        <taxon>Timema</taxon>
    </lineage>
</organism>
<dbReference type="GO" id="GO:0016020">
    <property type="term" value="C:membrane"/>
    <property type="evidence" value="ECO:0007669"/>
    <property type="project" value="TreeGrafter"/>
</dbReference>
<keyword evidence="8" id="KW-0044">Antibiotic</keyword>
<dbReference type="PROSITE" id="PS51019">
    <property type="entry name" value="REELIN"/>
    <property type="match status" value="1"/>
</dbReference>
<evidence type="ECO:0000256" key="1">
    <source>
        <dbReference type="ARBA" id="ARBA00004613"/>
    </source>
</evidence>
<keyword evidence="4" id="KW-0929">Antimicrobial</keyword>
<dbReference type="InterPro" id="IPR002861">
    <property type="entry name" value="Reeler_dom"/>
</dbReference>
<keyword evidence="9" id="KW-1133">Transmembrane helix</keyword>
<name>A0A7R9K2W2_TIMGE</name>
<dbReference type="CDD" id="cd08544">
    <property type="entry name" value="Reeler"/>
    <property type="match status" value="1"/>
</dbReference>
<evidence type="ECO:0000256" key="3">
    <source>
        <dbReference type="ARBA" id="ARBA00022525"/>
    </source>
</evidence>
<dbReference type="AlphaFoldDB" id="A0A7R9K2W2"/>
<dbReference type="Gene3D" id="2.60.40.4060">
    <property type="entry name" value="Reeler domain"/>
    <property type="match status" value="1"/>
</dbReference>
<dbReference type="InterPro" id="IPR051237">
    <property type="entry name" value="Ferric-chelate_Red/DefProt"/>
</dbReference>
<keyword evidence="6" id="KW-0732">Signal</keyword>
<dbReference type="GO" id="GO:0005576">
    <property type="term" value="C:extracellular region"/>
    <property type="evidence" value="ECO:0007669"/>
    <property type="project" value="UniProtKB-SubCell"/>
</dbReference>
<dbReference type="PANTHER" id="PTHR45828:SF9">
    <property type="entry name" value="CELL WALL INTEGRITY AND STRESS RESPONSE COMPONENT 4-LIKE-RELATED"/>
    <property type="match status" value="1"/>
</dbReference>
<comment type="similarity">
    <text evidence="2">Belongs to the insect defense protein family.</text>
</comment>
<feature type="transmembrane region" description="Helical" evidence="9">
    <location>
        <begin position="46"/>
        <end position="69"/>
    </location>
</feature>
<evidence type="ECO:0000256" key="6">
    <source>
        <dbReference type="ARBA" id="ARBA00022729"/>
    </source>
</evidence>
<evidence type="ECO:0000256" key="2">
    <source>
        <dbReference type="ARBA" id="ARBA00008501"/>
    </source>
</evidence>
<evidence type="ECO:0000256" key="9">
    <source>
        <dbReference type="SAM" id="Phobius"/>
    </source>
</evidence>
<protein>
    <recommendedName>
        <fullName evidence="10">Reelin domain-containing protein</fullName>
    </recommendedName>
</protein>